<keyword evidence="4" id="KW-0479">Metal-binding</keyword>
<evidence type="ECO:0000256" key="4">
    <source>
        <dbReference type="ARBA" id="ARBA00022723"/>
    </source>
</evidence>
<dbReference type="AlphaFoldDB" id="A0A1F8FZY8"/>
<comment type="catalytic activity">
    <reaction evidence="7">
        <text>L-methionyl-[protein] + [thioredoxin]-disulfide + H2O = L-methionyl-(R)-S-oxide-[protein] + [thioredoxin]-dithiol</text>
        <dbReference type="Rhea" id="RHEA:24164"/>
        <dbReference type="Rhea" id="RHEA-COMP:10698"/>
        <dbReference type="Rhea" id="RHEA-COMP:10700"/>
        <dbReference type="Rhea" id="RHEA-COMP:12313"/>
        <dbReference type="Rhea" id="RHEA-COMP:12314"/>
        <dbReference type="ChEBI" id="CHEBI:15377"/>
        <dbReference type="ChEBI" id="CHEBI:16044"/>
        <dbReference type="ChEBI" id="CHEBI:29950"/>
        <dbReference type="ChEBI" id="CHEBI:45764"/>
        <dbReference type="ChEBI" id="CHEBI:50058"/>
        <dbReference type="EC" id="1.8.4.12"/>
    </reaction>
</comment>
<dbReference type="InterPro" id="IPR002579">
    <property type="entry name" value="Met_Sox_Rdtase_MsrB_dom"/>
</dbReference>
<evidence type="ECO:0000256" key="5">
    <source>
        <dbReference type="ARBA" id="ARBA00022833"/>
    </source>
</evidence>
<dbReference type="GO" id="GO:0030091">
    <property type="term" value="P:protein repair"/>
    <property type="evidence" value="ECO:0007669"/>
    <property type="project" value="InterPro"/>
</dbReference>
<evidence type="ECO:0000313" key="10">
    <source>
        <dbReference type="Proteomes" id="UP000178117"/>
    </source>
</evidence>
<proteinExistence type="inferred from homology"/>
<evidence type="ECO:0000256" key="7">
    <source>
        <dbReference type="ARBA" id="ARBA00048488"/>
    </source>
</evidence>
<keyword evidence="6" id="KW-0560">Oxidoreductase</keyword>
<dbReference type="SUPFAM" id="SSF51316">
    <property type="entry name" value="Mss4-like"/>
    <property type="match status" value="1"/>
</dbReference>
<organism evidence="9 10">
    <name type="scientific">Candidatus Yanofskybacteria bacterium RIFCSPHIGHO2_02_FULL_50_12</name>
    <dbReference type="NCBI Taxonomy" id="1802685"/>
    <lineage>
        <taxon>Bacteria</taxon>
        <taxon>Candidatus Yanofskyibacteriota</taxon>
    </lineage>
</organism>
<name>A0A1F8FZY8_9BACT</name>
<evidence type="ECO:0000256" key="1">
    <source>
        <dbReference type="ARBA" id="ARBA00001947"/>
    </source>
</evidence>
<protein>
    <recommendedName>
        <fullName evidence="3">peptide-methionine (R)-S-oxide reductase</fullName>
        <ecNumber evidence="3">1.8.4.12</ecNumber>
    </recommendedName>
</protein>
<dbReference type="EMBL" id="MGJZ01000003">
    <property type="protein sequence ID" value="OGN17849.1"/>
    <property type="molecule type" value="Genomic_DNA"/>
</dbReference>
<feature type="domain" description="MsrB" evidence="8">
    <location>
        <begin position="1"/>
        <end position="123"/>
    </location>
</feature>
<reference evidence="9 10" key="1">
    <citation type="journal article" date="2016" name="Nat. Commun.">
        <title>Thousands of microbial genomes shed light on interconnected biogeochemical processes in an aquifer system.</title>
        <authorList>
            <person name="Anantharaman K."/>
            <person name="Brown C.T."/>
            <person name="Hug L.A."/>
            <person name="Sharon I."/>
            <person name="Castelle C.J."/>
            <person name="Probst A.J."/>
            <person name="Thomas B.C."/>
            <person name="Singh A."/>
            <person name="Wilkins M.J."/>
            <person name="Karaoz U."/>
            <person name="Brodie E.L."/>
            <person name="Williams K.H."/>
            <person name="Hubbard S.S."/>
            <person name="Banfield J.F."/>
        </authorList>
    </citation>
    <scope>NUCLEOTIDE SEQUENCE [LARGE SCALE GENOMIC DNA]</scope>
</reference>
<sequence length="124" mass="14052">MKKDEELSKDLYHVAREKGTEAPFTGKYWDSHEKGMYRCAICGMELFSSDTKFDSGTGWPSFTEPANLEHVELREDFSGGMHRTEVLCKNCGAHLGHVFEDGPRAKGGKRYCINSICLELEKKN</sequence>
<evidence type="ECO:0000259" key="8">
    <source>
        <dbReference type="PROSITE" id="PS51790"/>
    </source>
</evidence>
<comment type="similarity">
    <text evidence="2">Belongs to the MsrB Met sulfoxide reductase family.</text>
</comment>
<dbReference type="FunFam" id="2.170.150.20:FF:000001">
    <property type="entry name" value="Peptide methionine sulfoxide reductase MsrB"/>
    <property type="match status" value="1"/>
</dbReference>
<dbReference type="STRING" id="1802685.A3C88_02105"/>
<dbReference type="PANTHER" id="PTHR10173:SF52">
    <property type="entry name" value="METHIONINE-R-SULFOXIDE REDUCTASE B1"/>
    <property type="match status" value="1"/>
</dbReference>
<dbReference type="NCBIfam" id="TIGR00357">
    <property type="entry name" value="peptide-methionine (R)-S-oxide reductase MsrB"/>
    <property type="match status" value="1"/>
</dbReference>
<dbReference type="InterPro" id="IPR011057">
    <property type="entry name" value="Mss4-like_sf"/>
</dbReference>
<evidence type="ECO:0000256" key="6">
    <source>
        <dbReference type="ARBA" id="ARBA00023002"/>
    </source>
</evidence>
<dbReference type="Proteomes" id="UP000178117">
    <property type="component" value="Unassembled WGS sequence"/>
</dbReference>
<gene>
    <name evidence="9" type="ORF">A3C88_02105</name>
</gene>
<evidence type="ECO:0000256" key="2">
    <source>
        <dbReference type="ARBA" id="ARBA00007174"/>
    </source>
</evidence>
<keyword evidence="5" id="KW-0862">Zinc</keyword>
<dbReference type="GO" id="GO:0033743">
    <property type="term" value="F:peptide-methionine (R)-S-oxide reductase activity"/>
    <property type="evidence" value="ECO:0007669"/>
    <property type="project" value="UniProtKB-EC"/>
</dbReference>
<dbReference type="Pfam" id="PF01641">
    <property type="entry name" value="SelR"/>
    <property type="match status" value="1"/>
</dbReference>
<dbReference type="GO" id="GO:0046872">
    <property type="term" value="F:metal ion binding"/>
    <property type="evidence" value="ECO:0007669"/>
    <property type="project" value="UniProtKB-KW"/>
</dbReference>
<dbReference type="InterPro" id="IPR028427">
    <property type="entry name" value="Met_Sox_Rdtase_MsrB"/>
</dbReference>
<dbReference type="PANTHER" id="PTHR10173">
    <property type="entry name" value="METHIONINE SULFOXIDE REDUCTASE"/>
    <property type="match status" value="1"/>
</dbReference>
<dbReference type="PROSITE" id="PS51790">
    <property type="entry name" value="MSRB"/>
    <property type="match status" value="1"/>
</dbReference>
<comment type="cofactor">
    <cofactor evidence="1">
        <name>Zn(2+)</name>
        <dbReference type="ChEBI" id="CHEBI:29105"/>
    </cofactor>
</comment>
<evidence type="ECO:0000313" key="9">
    <source>
        <dbReference type="EMBL" id="OGN17849.1"/>
    </source>
</evidence>
<accession>A0A1F8FZY8</accession>
<evidence type="ECO:0000256" key="3">
    <source>
        <dbReference type="ARBA" id="ARBA00012499"/>
    </source>
</evidence>
<comment type="caution">
    <text evidence="9">The sequence shown here is derived from an EMBL/GenBank/DDBJ whole genome shotgun (WGS) entry which is preliminary data.</text>
</comment>
<dbReference type="Gene3D" id="2.170.150.20">
    <property type="entry name" value="Peptide methionine sulfoxide reductase"/>
    <property type="match status" value="1"/>
</dbReference>
<dbReference type="EC" id="1.8.4.12" evidence="3"/>
<dbReference type="GO" id="GO:0005737">
    <property type="term" value="C:cytoplasm"/>
    <property type="evidence" value="ECO:0007669"/>
    <property type="project" value="TreeGrafter"/>
</dbReference>
<dbReference type="GO" id="GO:0006979">
    <property type="term" value="P:response to oxidative stress"/>
    <property type="evidence" value="ECO:0007669"/>
    <property type="project" value="InterPro"/>
</dbReference>